<dbReference type="InterPro" id="IPR001647">
    <property type="entry name" value="HTH_TetR"/>
</dbReference>
<feature type="domain" description="HTH tetR-type" evidence="5">
    <location>
        <begin position="10"/>
        <end position="70"/>
    </location>
</feature>
<proteinExistence type="predicted"/>
<evidence type="ECO:0000313" key="6">
    <source>
        <dbReference type="EMBL" id="AKG42424.1"/>
    </source>
</evidence>
<dbReference type="Pfam" id="PF00440">
    <property type="entry name" value="TetR_N"/>
    <property type="match status" value="1"/>
</dbReference>
<dbReference type="GO" id="GO:0003700">
    <property type="term" value="F:DNA-binding transcription factor activity"/>
    <property type="evidence" value="ECO:0007669"/>
    <property type="project" value="TreeGrafter"/>
</dbReference>
<dbReference type="GO" id="GO:0000976">
    <property type="term" value="F:transcription cis-regulatory region binding"/>
    <property type="evidence" value="ECO:0007669"/>
    <property type="project" value="TreeGrafter"/>
</dbReference>
<keyword evidence="1" id="KW-0805">Transcription regulation</keyword>
<dbReference type="PANTHER" id="PTHR30055:SF238">
    <property type="entry name" value="MYCOFACTOCIN BIOSYNTHESIS TRANSCRIPTIONAL REGULATOR MFTR-RELATED"/>
    <property type="match status" value="1"/>
</dbReference>
<dbReference type="EMBL" id="CP009922">
    <property type="protein sequence ID" value="AKG42424.1"/>
    <property type="molecule type" value="Genomic_DNA"/>
</dbReference>
<dbReference type="InterPro" id="IPR036271">
    <property type="entry name" value="Tet_transcr_reg_TetR-rel_C_sf"/>
</dbReference>
<evidence type="ECO:0000256" key="2">
    <source>
        <dbReference type="ARBA" id="ARBA00023125"/>
    </source>
</evidence>
<evidence type="ECO:0000259" key="5">
    <source>
        <dbReference type="PROSITE" id="PS50977"/>
    </source>
</evidence>
<dbReference type="PATRIC" id="fig|408015.6.peg.1071"/>
<keyword evidence="7" id="KW-1185">Reference proteome</keyword>
<gene>
    <name evidence="6" type="ORF">SXIM_10400</name>
</gene>
<dbReference type="SUPFAM" id="SSF46689">
    <property type="entry name" value="Homeodomain-like"/>
    <property type="match status" value="1"/>
</dbReference>
<dbReference type="HOGENOM" id="CLU_069356_12_2_11"/>
<dbReference type="KEGG" id="sxi:SXIM_10400"/>
<dbReference type="InterPro" id="IPR009057">
    <property type="entry name" value="Homeodomain-like_sf"/>
</dbReference>
<evidence type="ECO:0000313" key="7">
    <source>
        <dbReference type="Proteomes" id="UP000034034"/>
    </source>
</evidence>
<dbReference type="PRINTS" id="PR00455">
    <property type="entry name" value="HTHTETR"/>
</dbReference>
<dbReference type="PANTHER" id="PTHR30055">
    <property type="entry name" value="HTH-TYPE TRANSCRIPTIONAL REGULATOR RUTR"/>
    <property type="match status" value="1"/>
</dbReference>
<keyword evidence="3" id="KW-0804">Transcription</keyword>
<feature type="DNA-binding region" description="H-T-H motif" evidence="4">
    <location>
        <begin position="33"/>
        <end position="52"/>
    </location>
</feature>
<dbReference type="Pfam" id="PF17932">
    <property type="entry name" value="TetR_C_24"/>
    <property type="match status" value="1"/>
</dbReference>
<dbReference type="SUPFAM" id="SSF48498">
    <property type="entry name" value="Tetracyclin repressor-like, C-terminal domain"/>
    <property type="match status" value="1"/>
</dbReference>
<dbReference type="InterPro" id="IPR041490">
    <property type="entry name" value="KstR2_TetR_C"/>
</dbReference>
<dbReference type="Gene3D" id="1.10.10.60">
    <property type="entry name" value="Homeodomain-like"/>
    <property type="match status" value="1"/>
</dbReference>
<dbReference type="PROSITE" id="PS50977">
    <property type="entry name" value="HTH_TETR_2"/>
    <property type="match status" value="1"/>
</dbReference>
<protein>
    <submittedName>
        <fullName evidence="6">TetR-family transcriptional regulator</fullName>
    </submittedName>
</protein>
<keyword evidence="2 4" id="KW-0238">DNA-binding</keyword>
<sequence>MTRAISNRRNATRQRLYDAAVTLIAAQGFSATTVEEIAERAGVAKGTVYYNFAGKSELFEEVLRDGVGRLAGELHRADEAALDRGTDAVGRLSAIALAGLVFIERNPSLTRLFTAELWRTHRAWHATLLSARRQAVEVVERVLHEGVKGGELDPALDVELTAGALVGMILVGALDWLSFHPERPLRDVHLALARLLHGRVRADAP</sequence>
<reference evidence="6" key="1">
    <citation type="submission" date="2019-08" db="EMBL/GenBank/DDBJ databases">
        <title>Complete genome sequence of a mangrove-derived Streptomyces xiamenensis.</title>
        <authorList>
            <person name="Xu J."/>
        </authorList>
    </citation>
    <scope>NUCLEOTIDE SEQUENCE</scope>
    <source>
        <strain evidence="6">318</strain>
    </source>
</reference>
<evidence type="ECO:0000256" key="3">
    <source>
        <dbReference type="ARBA" id="ARBA00023163"/>
    </source>
</evidence>
<dbReference type="STRING" id="408015.SXIM_10400"/>
<dbReference type="InterPro" id="IPR050109">
    <property type="entry name" value="HTH-type_TetR-like_transc_reg"/>
</dbReference>
<evidence type="ECO:0000256" key="4">
    <source>
        <dbReference type="PROSITE-ProRule" id="PRU00335"/>
    </source>
</evidence>
<dbReference type="Proteomes" id="UP000034034">
    <property type="component" value="Chromosome"/>
</dbReference>
<name>A0A0F7FQY5_9ACTN</name>
<dbReference type="Gene3D" id="1.10.357.10">
    <property type="entry name" value="Tetracycline Repressor, domain 2"/>
    <property type="match status" value="1"/>
</dbReference>
<accession>A0A0F7FQY5</accession>
<evidence type="ECO:0000256" key="1">
    <source>
        <dbReference type="ARBA" id="ARBA00023015"/>
    </source>
</evidence>
<dbReference type="RefSeq" id="WP_030734407.1">
    <property type="nucleotide sequence ID" value="NZ_CP009922.3"/>
</dbReference>
<organism evidence="6 7">
    <name type="scientific">Streptomyces xiamenensis</name>
    <dbReference type="NCBI Taxonomy" id="408015"/>
    <lineage>
        <taxon>Bacteria</taxon>
        <taxon>Bacillati</taxon>
        <taxon>Actinomycetota</taxon>
        <taxon>Actinomycetes</taxon>
        <taxon>Kitasatosporales</taxon>
        <taxon>Streptomycetaceae</taxon>
        <taxon>Streptomyces</taxon>
    </lineage>
</organism>
<dbReference type="AlphaFoldDB" id="A0A0F7FQY5"/>